<dbReference type="NCBIfam" id="NF004452">
    <property type="entry name" value="PRK05785.1"/>
    <property type="match status" value="1"/>
</dbReference>
<dbReference type="InterPro" id="IPR023576">
    <property type="entry name" value="UbiE/COQ5_MeTrFase_CS"/>
</dbReference>
<dbReference type="CDD" id="cd02440">
    <property type="entry name" value="AdoMet_MTases"/>
    <property type="match status" value="1"/>
</dbReference>
<evidence type="ECO:0000313" key="4">
    <source>
        <dbReference type="EMBL" id="AWR96808.1"/>
    </source>
</evidence>
<dbReference type="SUPFAM" id="SSF53335">
    <property type="entry name" value="S-adenosyl-L-methionine-dependent methyltransferases"/>
    <property type="match status" value="1"/>
</dbReference>
<gene>
    <name evidence="4" type="ORF">DFR86_04045</name>
</gene>
<dbReference type="InterPro" id="IPR029063">
    <property type="entry name" value="SAM-dependent_MTases_sf"/>
</dbReference>
<dbReference type="RefSeq" id="WP_110379698.1">
    <property type="nucleotide sequence ID" value="NZ_CP029288.2"/>
</dbReference>
<protein>
    <recommendedName>
        <fullName evidence="6">Methyltransferase type 11</fullName>
    </recommendedName>
</protein>
<name>A0A2U9IL84_9CREN</name>
<evidence type="ECO:0000313" key="5">
    <source>
        <dbReference type="Proteomes" id="UP000248410"/>
    </source>
</evidence>
<proteinExistence type="predicted"/>
<evidence type="ECO:0000256" key="3">
    <source>
        <dbReference type="ARBA" id="ARBA00022691"/>
    </source>
</evidence>
<dbReference type="GO" id="GO:0008168">
    <property type="term" value="F:methyltransferase activity"/>
    <property type="evidence" value="ECO:0007669"/>
    <property type="project" value="UniProtKB-KW"/>
</dbReference>
<dbReference type="Pfam" id="PF01209">
    <property type="entry name" value="Ubie_methyltran"/>
    <property type="match status" value="1"/>
</dbReference>
<dbReference type="KEGG" id="asul:DFR86_04045"/>
<accession>A0A2U9IL84</accession>
<keyword evidence="5" id="KW-1185">Reference proteome</keyword>
<evidence type="ECO:0000256" key="1">
    <source>
        <dbReference type="ARBA" id="ARBA00022603"/>
    </source>
</evidence>
<dbReference type="PANTHER" id="PTHR43591:SF24">
    <property type="entry name" value="2-METHOXY-6-POLYPRENYL-1,4-BENZOQUINOL METHYLASE, MITOCHONDRIAL"/>
    <property type="match status" value="1"/>
</dbReference>
<dbReference type="AlphaFoldDB" id="A0A2U9IL84"/>
<organism evidence="4 5">
    <name type="scientific">Acidianus sulfidivorans JP7</name>
    <dbReference type="NCBI Taxonomy" id="619593"/>
    <lineage>
        <taxon>Archaea</taxon>
        <taxon>Thermoproteota</taxon>
        <taxon>Thermoprotei</taxon>
        <taxon>Sulfolobales</taxon>
        <taxon>Sulfolobaceae</taxon>
        <taxon>Acidianus</taxon>
    </lineage>
</organism>
<dbReference type="GO" id="GO:0032259">
    <property type="term" value="P:methylation"/>
    <property type="evidence" value="ECO:0007669"/>
    <property type="project" value="UniProtKB-KW"/>
</dbReference>
<evidence type="ECO:0008006" key="6">
    <source>
        <dbReference type="Google" id="ProtNLM"/>
    </source>
</evidence>
<dbReference type="PROSITE" id="PS01183">
    <property type="entry name" value="UBIE_1"/>
    <property type="match status" value="1"/>
</dbReference>
<dbReference type="GeneID" id="36837112"/>
<dbReference type="Proteomes" id="UP000248410">
    <property type="component" value="Chromosome"/>
</dbReference>
<dbReference type="OrthoDB" id="30774at2157"/>
<evidence type="ECO:0000256" key="2">
    <source>
        <dbReference type="ARBA" id="ARBA00022679"/>
    </source>
</evidence>
<sequence length="232" mass="27086">MSIKVSNEELRQIYEDIPPSYDRANRFMSFNQDVRWRGDLVKTILRYCAKPKLILDVAGGKGELTYVFKKIYKDQVFSVITDYSENMLKLSIVEDDKILASFDALPFRDSAFDVVMSSFALHASDNIEKVIEEMNRISKKVIGFIAMGKPDNKIKQLYISIYLKSIMPYIAIFARGKPKDYKYIYYIYKKLPTNSFYKELFYKLLNVKVYEEKGLNLFYFVVATKKESSISS</sequence>
<dbReference type="Gene3D" id="3.40.50.150">
    <property type="entry name" value="Vaccinia Virus protein VP39"/>
    <property type="match status" value="1"/>
</dbReference>
<dbReference type="PANTHER" id="PTHR43591">
    <property type="entry name" value="METHYLTRANSFERASE"/>
    <property type="match status" value="1"/>
</dbReference>
<keyword evidence="3" id="KW-0949">S-adenosyl-L-methionine</keyword>
<reference evidence="4 5" key="1">
    <citation type="submission" date="2018-05" db="EMBL/GenBank/DDBJ databases">
        <title>Complete Genome Sequences of Extremely Thermoacidophilic, Metal-Mobilizing Type-Strain Members of the Archaeal Family Sulfolobaceae: Acidianus brierleyi DSM-1651T, Acidianus sulfidivorans DSM-18786T, Metallosphaera hakonensis DSM-7519T, and Metallosphaera prunae DSM-10039T.</title>
        <authorList>
            <person name="Counts J.A."/>
            <person name="Kelly R.M."/>
        </authorList>
    </citation>
    <scope>NUCLEOTIDE SEQUENCE [LARGE SCALE GENOMIC DNA]</scope>
    <source>
        <strain evidence="4 5">JP7</strain>
    </source>
</reference>
<keyword evidence="1" id="KW-0489">Methyltransferase</keyword>
<dbReference type="EMBL" id="CP029288">
    <property type="protein sequence ID" value="AWR96808.1"/>
    <property type="molecule type" value="Genomic_DNA"/>
</dbReference>
<keyword evidence="2" id="KW-0808">Transferase</keyword>